<keyword evidence="7" id="KW-1185">Reference proteome</keyword>
<organism evidence="6">
    <name type="scientific">Medioppia subpectinata</name>
    <dbReference type="NCBI Taxonomy" id="1979941"/>
    <lineage>
        <taxon>Eukaryota</taxon>
        <taxon>Metazoa</taxon>
        <taxon>Ecdysozoa</taxon>
        <taxon>Arthropoda</taxon>
        <taxon>Chelicerata</taxon>
        <taxon>Arachnida</taxon>
        <taxon>Acari</taxon>
        <taxon>Acariformes</taxon>
        <taxon>Sarcoptiformes</taxon>
        <taxon>Oribatida</taxon>
        <taxon>Brachypylina</taxon>
        <taxon>Oppioidea</taxon>
        <taxon>Oppiidae</taxon>
        <taxon>Medioppia</taxon>
    </lineage>
</organism>
<dbReference type="InterPro" id="IPR014722">
    <property type="entry name" value="Rib_uL2_dom2"/>
</dbReference>
<feature type="domain" description="Large ribosomal subunit protein uL2 C-terminal" evidence="4">
    <location>
        <begin position="127"/>
        <end position="243"/>
    </location>
</feature>
<dbReference type="SUPFAM" id="SSF50104">
    <property type="entry name" value="Translation proteins SH3-like domain"/>
    <property type="match status" value="1"/>
</dbReference>
<dbReference type="GO" id="GO:0003723">
    <property type="term" value="F:RNA binding"/>
    <property type="evidence" value="ECO:0007669"/>
    <property type="project" value="TreeGrafter"/>
</dbReference>
<dbReference type="Gene3D" id="2.30.30.30">
    <property type="match status" value="1"/>
</dbReference>
<dbReference type="SMART" id="SM01383">
    <property type="entry name" value="Ribosomal_L2"/>
    <property type="match status" value="1"/>
</dbReference>
<evidence type="ECO:0000256" key="3">
    <source>
        <dbReference type="ARBA" id="ARBA00023274"/>
    </source>
</evidence>
<dbReference type="Pfam" id="PF00181">
    <property type="entry name" value="Ribosomal_L2_N"/>
    <property type="match status" value="1"/>
</dbReference>
<keyword evidence="2" id="KW-0689">Ribosomal protein</keyword>
<dbReference type="Gene3D" id="2.40.50.140">
    <property type="entry name" value="Nucleic acid-binding proteins"/>
    <property type="match status" value="1"/>
</dbReference>
<dbReference type="Proteomes" id="UP000759131">
    <property type="component" value="Unassembled WGS sequence"/>
</dbReference>
<evidence type="ECO:0000313" key="7">
    <source>
        <dbReference type="Proteomes" id="UP000759131"/>
    </source>
</evidence>
<comment type="similarity">
    <text evidence="1">Belongs to the universal ribosomal protein uL2 family.</text>
</comment>
<sequence length="268" mass="30836">MPGRKPPEPHKYNWQPIYPLDGKYTIMPLKIRKLGGRDPETGKVIVKTVGGGNKKYFRWIDYTKTANEDGSPREERVFNVRYDPLRTSKLALVAGGDTIRWIIASETMQIGDIIRTYSEIPRNPVRPREGDSHPIGALPIGTKVHNIEKKVGEGGYYVRYAGDYAEITRRVGRKNYLHLTRNKIDICIDQQCMVTVGRVSNPYHHTVNRLCPQRSRWLGRRPRSGAWHRKDGYCGRKIRPPKPVRDYVAGEPDAKEKEPEIYVIQPYS</sequence>
<name>A0A7R9KNW4_9ACAR</name>
<dbReference type="GO" id="GO:0032543">
    <property type="term" value="P:mitochondrial translation"/>
    <property type="evidence" value="ECO:0007669"/>
    <property type="project" value="TreeGrafter"/>
</dbReference>
<dbReference type="PANTHER" id="PTHR13691">
    <property type="entry name" value="RIBOSOMAL PROTEIN L2"/>
    <property type="match status" value="1"/>
</dbReference>
<dbReference type="SMART" id="SM01382">
    <property type="entry name" value="Ribosomal_L2_C"/>
    <property type="match status" value="1"/>
</dbReference>
<dbReference type="InterPro" id="IPR022669">
    <property type="entry name" value="Ribosomal_uL2_C"/>
</dbReference>
<dbReference type="EMBL" id="CAJPIZ010003186">
    <property type="protein sequence ID" value="CAG2106040.1"/>
    <property type="molecule type" value="Genomic_DNA"/>
</dbReference>
<keyword evidence="3" id="KW-0687">Ribonucleoprotein</keyword>
<evidence type="ECO:0000259" key="4">
    <source>
        <dbReference type="SMART" id="SM01382"/>
    </source>
</evidence>
<feature type="domain" description="Large ribosomal subunit protein uL2 RNA-binding" evidence="5">
    <location>
        <begin position="36"/>
        <end position="116"/>
    </location>
</feature>
<dbReference type="InterPro" id="IPR012340">
    <property type="entry name" value="NA-bd_OB-fold"/>
</dbReference>
<protein>
    <recommendedName>
        <fullName evidence="8">Ribosomal protein L2</fullName>
    </recommendedName>
</protein>
<dbReference type="GO" id="GO:0005762">
    <property type="term" value="C:mitochondrial large ribosomal subunit"/>
    <property type="evidence" value="ECO:0007669"/>
    <property type="project" value="TreeGrafter"/>
</dbReference>
<dbReference type="PANTHER" id="PTHR13691:SF73">
    <property type="entry name" value="LARGE RIBOSOMAL SUBUNIT PROTEIN UL2M"/>
    <property type="match status" value="1"/>
</dbReference>
<evidence type="ECO:0000259" key="5">
    <source>
        <dbReference type="SMART" id="SM01383"/>
    </source>
</evidence>
<dbReference type="SUPFAM" id="SSF50249">
    <property type="entry name" value="Nucleic acid-binding proteins"/>
    <property type="match status" value="1"/>
</dbReference>
<dbReference type="Pfam" id="PF03947">
    <property type="entry name" value="Ribosomal_L2_C"/>
    <property type="match status" value="1"/>
</dbReference>
<dbReference type="InterPro" id="IPR002171">
    <property type="entry name" value="Ribosomal_uL2"/>
</dbReference>
<evidence type="ECO:0000256" key="2">
    <source>
        <dbReference type="ARBA" id="ARBA00022980"/>
    </source>
</evidence>
<gene>
    <name evidence="6" type="ORF">OSB1V03_LOCUS6043</name>
</gene>
<reference evidence="6" key="1">
    <citation type="submission" date="2020-11" db="EMBL/GenBank/DDBJ databases">
        <authorList>
            <person name="Tran Van P."/>
        </authorList>
    </citation>
    <scope>NUCLEOTIDE SEQUENCE</scope>
</reference>
<evidence type="ECO:0000313" key="6">
    <source>
        <dbReference type="EMBL" id="CAD7625610.1"/>
    </source>
</evidence>
<dbReference type="GO" id="GO:0003735">
    <property type="term" value="F:structural constituent of ribosome"/>
    <property type="evidence" value="ECO:0007669"/>
    <property type="project" value="InterPro"/>
</dbReference>
<dbReference type="InterPro" id="IPR022666">
    <property type="entry name" value="Ribosomal_uL2_RNA-bd_dom"/>
</dbReference>
<feature type="non-terminal residue" evidence="6">
    <location>
        <position position="1"/>
    </location>
</feature>
<evidence type="ECO:0000256" key="1">
    <source>
        <dbReference type="ARBA" id="ARBA00005636"/>
    </source>
</evidence>
<dbReference type="InterPro" id="IPR008991">
    <property type="entry name" value="Translation_prot_SH3-like_sf"/>
</dbReference>
<proteinExistence type="inferred from homology"/>
<dbReference type="EMBL" id="OC857761">
    <property type="protein sequence ID" value="CAD7625610.1"/>
    <property type="molecule type" value="Genomic_DNA"/>
</dbReference>
<dbReference type="OrthoDB" id="268576at2759"/>
<evidence type="ECO:0008006" key="8">
    <source>
        <dbReference type="Google" id="ProtNLM"/>
    </source>
</evidence>
<dbReference type="AlphaFoldDB" id="A0A7R9KNW4"/>
<accession>A0A7R9KNW4</accession>